<reference evidence="5" key="1">
    <citation type="submission" date="2023-07" db="EMBL/GenBank/DDBJ databases">
        <title>30 novel species of actinomycetes from the DSMZ collection.</title>
        <authorList>
            <person name="Nouioui I."/>
        </authorList>
    </citation>
    <scope>NUCLEOTIDE SEQUENCE [LARGE SCALE GENOMIC DNA]</scope>
    <source>
        <strain evidence="5">DSM 46792</strain>
    </source>
</reference>
<keyword evidence="1 4" id="KW-0378">Hydrolase</keyword>
<dbReference type="Gene3D" id="1.10.101.10">
    <property type="entry name" value="PGBD-like superfamily/PGBD"/>
    <property type="match status" value="2"/>
</dbReference>
<evidence type="ECO:0000256" key="2">
    <source>
        <dbReference type="SAM" id="MobiDB-lite"/>
    </source>
</evidence>
<dbReference type="CDD" id="cd02696">
    <property type="entry name" value="MurNAc-LAA"/>
    <property type="match status" value="1"/>
</dbReference>
<evidence type="ECO:0000313" key="5">
    <source>
        <dbReference type="Proteomes" id="UP001183222"/>
    </source>
</evidence>
<dbReference type="SMART" id="SM00646">
    <property type="entry name" value="Ami_3"/>
    <property type="match status" value="1"/>
</dbReference>
<evidence type="ECO:0000313" key="4">
    <source>
        <dbReference type="EMBL" id="MDT0274409.1"/>
    </source>
</evidence>
<dbReference type="EC" id="3.5.1.28" evidence="4"/>
<keyword evidence="5" id="KW-1185">Reference proteome</keyword>
<evidence type="ECO:0000259" key="3">
    <source>
        <dbReference type="SMART" id="SM00646"/>
    </source>
</evidence>
<evidence type="ECO:0000256" key="1">
    <source>
        <dbReference type="ARBA" id="ARBA00022801"/>
    </source>
</evidence>
<dbReference type="Proteomes" id="UP001183222">
    <property type="component" value="Unassembled WGS sequence"/>
</dbReference>
<dbReference type="PANTHER" id="PTHR30404">
    <property type="entry name" value="N-ACETYLMURAMOYL-L-ALANINE AMIDASE"/>
    <property type="match status" value="1"/>
</dbReference>
<dbReference type="InterPro" id="IPR002477">
    <property type="entry name" value="Peptidoglycan-bd-like"/>
</dbReference>
<sequence length="421" mass="44913">MDPSASGDPGWAEDGVGDDNQDTMGANGGMRILGPGDRGAAVADVQTALRSLGLLPDADGASAPRPPHAMATLPDVALDSAVFDDATELAVRHFQQNRGLSVDGRVGEETYRALNEARWSLGDRLLRYDPERAIRGDDVINLQERLHELGYDAGPVDGIFGGDTEAGLRAFQRDYGLTSDGTCGPGTLRALRQLGRKVTGGRPQLLRQSASFVDSGPHLISRRIVVDPGHGGTDPGHTYGETTEADLVFDLASRIEGRLAAAGATVYLTRGRNQNPTAAERTAFANDARADLFLSLHLDAHASEHARGVASYYYGTGSGASSTVGEQFANLARREVVARTGLLDLGSHFKTWDLLRMTRMPSVRLDCGYLSHPVDRLLLLDARLRASIAQGVLAAVQRLFLPAEADPPTGTFTLSSFDGTR</sequence>
<dbReference type="EMBL" id="JAVREI010000001">
    <property type="protein sequence ID" value="MDT0274409.1"/>
    <property type="molecule type" value="Genomic_DNA"/>
</dbReference>
<dbReference type="PANTHER" id="PTHR30404:SF0">
    <property type="entry name" value="N-ACETYLMURAMOYL-L-ALANINE AMIDASE AMIC"/>
    <property type="match status" value="1"/>
</dbReference>
<organism evidence="4 5">
    <name type="scientific">Blastococcus goldschmidtiae</name>
    <dbReference type="NCBI Taxonomy" id="3075546"/>
    <lineage>
        <taxon>Bacteria</taxon>
        <taxon>Bacillati</taxon>
        <taxon>Actinomycetota</taxon>
        <taxon>Actinomycetes</taxon>
        <taxon>Geodermatophilales</taxon>
        <taxon>Geodermatophilaceae</taxon>
        <taxon>Blastococcus</taxon>
    </lineage>
</organism>
<dbReference type="InterPro" id="IPR002508">
    <property type="entry name" value="MurNAc-LAA_cat"/>
</dbReference>
<protein>
    <submittedName>
        <fullName evidence="4">N-acetylmuramoyl-L-alanine amidase</fullName>
        <ecNumber evidence="4">3.5.1.28</ecNumber>
    </submittedName>
</protein>
<feature type="domain" description="MurNAc-LAA" evidence="3">
    <location>
        <begin position="282"/>
        <end position="397"/>
    </location>
</feature>
<dbReference type="RefSeq" id="WP_311343260.1">
    <property type="nucleotide sequence ID" value="NZ_JAVREI010000001.1"/>
</dbReference>
<name>A0ABU2K235_9ACTN</name>
<dbReference type="SUPFAM" id="SSF53187">
    <property type="entry name" value="Zn-dependent exopeptidases"/>
    <property type="match status" value="1"/>
</dbReference>
<accession>A0ABU2K235</accession>
<dbReference type="InterPro" id="IPR036365">
    <property type="entry name" value="PGBD-like_sf"/>
</dbReference>
<dbReference type="Pfam" id="PF01520">
    <property type="entry name" value="Amidase_3"/>
    <property type="match status" value="1"/>
</dbReference>
<dbReference type="InterPro" id="IPR036366">
    <property type="entry name" value="PGBDSf"/>
</dbReference>
<gene>
    <name evidence="4" type="ORF">RM425_00710</name>
</gene>
<comment type="caution">
    <text evidence="4">The sequence shown here is derived from an EMBL/GenBank/DDBJ whole genome shotgun (WGS) entry which is preliminary data.</text>
</comment>
<dbReference type="Pfam" id="PF01471">
    <property type="entry name" value="PG_binding_1"/>
    <property type="match status" value="2"/>
</dbReference>
<dbReference type="GO" id="GO:0008745">
    <property type="term" value="F:N-acetylmuramoyl-L-alanine amidase activity"/>
    <property type="evidence" value="ECO:0007669"/>
    <property type="project" value="UniProtKB-EC"/>
</dbReference>
<dbReference type="SUPFAM" id="SSF47090">
    <property type="entry name" value="PGBD-like"/>
    <property type="match status" value="2"/>
</dbReference>
<dbReference type="Gene3D" id="3.40.630.40">
    <property type="entry name" value="Zn-dependent exopeptidases"/>
    <property type="match status" value="1"/>
</dbReference>
<dbReference type="InterPro" id="IPR050695">
    <property type="entry name" value="N-acetylmuramoyl_amidase_3"/>
</dbReference>
<proteinExistence type="predicted"/>
<feature type="region of interest" description="Disordered" evidence="2">
    <location>
        <begin position="1"/>
        <end position="32"/>
    </location>
</feature>